<comment type="caution">
    <text evidence="1">The sequence shown here is derived from an EMBL/GenBank/DDBJ whole genome shotgun (WGS) entry which is preliminary data.</text>
</comment>
<dbReference type="EMBL" id="JAGTPX010000006">
    <property type="protein sequence ID" value="MBR8669470.1"/>
    <property type="molecule type" value="Genomic_DNA"/>
</dbReference>
<dbReference type="RefSeq" id="WP_144545639.1">
    <property type="nucleotide sequence ID" value="NZ_JAGTPX020000007.1"/>
</dbReference>
<protein>
    <submittedName>
        <fullName evidence="1">Uncharacterized protein</fullName>
    </submittedName>
</protein>
<reference evidence="1" key="1">
    <citation type="submission" date="2021-04" db="EMBL/GenBank/DDBJ databases">
        <title>Genomic analysis of electroactive and textile dye degrading Bacillus circulans strain: DC10 isolated from constructed wetland-microbial fuel cells treating textile dye wastewaters.</title>
        <authorList>
            <person name="Patel D.U."/>
            <person name="Desai C.R."/>
        </authorList>
    </citation>
    <scope>NUCLEOTIDE SEQUENCE</scope>
    <source>
        <strain evidence="1">DC10</strain>
    </source>
</reference>
<accession>A0A941GH26</accession>
<sequence length="81" mass="9880">MEARFFKFPNITNFEEVYIVIDKEKKRLHMSPVNYSYSITLNLDKFLNEQIEQYTKYGESNFNIRVRKVLKEIVKELNLDR</sequence>
<proteinExistence type="predicted"/>
<organism evidence="1">
    <name type="scientific">Niallia circulans</name>
    <name type="common">Bacillus circulans</name>
    <dbReference type="NCBI Taxonomy" id="1397"/>
    <lineage>
        <taxon>Bacteria</taxon>
        <taxon>Bacillati</taxon>
        <taxon>Bacillota</taxon>
        <taxon>Bacilli</taxon>
        <taxon>Bacillales</taxon>
        <taxon>Bacillaceae</taxon>
        <taxon>Niallia</taxon>
    </lineage>
</organism>
<dbReference type="AlphaFoldDB" id="A0A941GH26"/>
<name>A0A941GH26_NIACI</name>
<evidence type="ECO:0000313" key="1">
    <source>
        <dbReference type="EMBL" id="MBR8669470.1"/>
    </source>
</evidence>
<gene>
    <name evidence="1" type="ORF">KD144_07945</name>
</gene>